<organism evidence="1">
    <name type="scientific">Rhizophora mucronata</name>
    <name type="common">Asiatic mangrove</name>
    <dbReference type="NCBI Taxonomy" id="61149"/>
    <lineage>
        <taxon>Eukaryota</taxon>
        <taxon>Viridiplantae</taxon>
        <taxon>Streptophyta</taxon>
        <taxon>Embryophyta</taxon>
        <taxon>Tracheophyta</taxon>
        <taxon>Spermatophyta</taxon>
        <taxon>Magnoliopsida</taxon>
        <taxon>eudicotyledons</taxon>
        <taxon>Gunneridae</taxon>
        <taxon>Pentapetalae</taxon>
        <taxon>rosids</taxon>
        <taxon>fabids</taxon>
        <taxon>Malpighiales</taxon>
        <taxon>Rhizophoraceae</taxon>
        <taxon>Rhizophora</taxon>
    </lineage>
</organism>
<dbReference type="EMBL" id="GGEC01062136">
    <property type="protein sequence ID" value="MBX42620.1"/>
    <property type="molecule type" value="Transcribed_RNA"/>
</dbReference>
<sequence length="26" mass="2990">MQEKFPFCCSLMWGGWVSVSILITPE</sequence>
<dbReference type="AlphaFoldDB" id="A0A2P2NJN0"/>
<proteinExistence type="predicted"/>
<accession>A0A2P2NJN0</accession>
<protein>
    <submittedName>
        <fullName evidence="1">Uncharacterized protein</fullName>
    </submittedName>
</protein>
<name>A0A2P2NJN0_RHIMU</name>
<evidence type="ECO:0000313" key="1">
    <source>
        <dbReference type="EMBL" id="MBX42620.1"/>
    </source>
</evidence>
<reference evidence="1" key="1">
    <citation type="submission" date="2018-02" db="EMBL/GenBank/DDBJ databases">
        <title>Rhizophora mucronata_Transcriptome.</title>
        <authorList>
            <person name="Meera S.P."/>
            <person name="Sreeshan A."/>
            <person name="Augustine A."/>
        </authorList>
    </citation>
    <scope>NUCLEOTIDE SEQUENCE</scope>
    <source>
        <tissue evidence="1">Leaf</tissue>
    </source>
</reference>